<feature type="compositionally biased region" description="Basic and acidic residues" evidence="1">
    <location>
        <begin position="132"/>
        <end position="144"/>
    </location>
</feature>
<feature type="transmembrane region" description="Helical" evidence="2">
    <location>
        <begin position="99"/>
        <end position="124"/>
    </location>
</feature>
<dbReference type="OrthoDB" id="10050714at2759"/>
<keyword evidence="2" id="KW-0812">Transmembrane</keyword>
<dbReference type="AlphaFoldDB" id="A0A6P4ZUI6"/>
<evidence type="ECO:0000256" key="1">
    <source>
        <dbReference type="SAM" id="MobiDB-lite"/>
    </source>
</evidence>
<reference evidence="4" key="1">
    <citation type="submission" date="2025-08" db="UniProtKB">
        <authorList>
            <consortium name="RefSeq"/>
        </authorList>
    </citation>
    <scope>IDENTIFICATION</scope>
    <source>
        <tissue evidence="4">Gonad</tissue>
    </source>
</reference>
<dbReference type="Proteomes" id="UP000515135">
    <property type="component" value="Unplaced"/>
</dbReference>
<dbReference type="KEGG" id="bbel:109485595"/>
<keyword evidence="2" id="KW-1133">Transmembrane helix</keyword>
<organism evidence="3 4">
    <name type="scientific">Branchiostoma belcheri</name>
    <name type="common">Amphioxus</name>
    <dbReference type="NCBI Taxonomy" id="7741"/>
    <lineage>
        <taxon>Eukaryota</taxon>
        <taxon>Metazoa</taxon>
        <taxon>Chordata</taxon>
        <taxon>Cephalochordata</taxon>
        <taxon>Leptocardii</taxon>
        <taxon>Amphioxiformes</taxon>
        <taxon>Branchiostomatidae</taxon>
        <taxon>Branchiostoma</taxon>
    </lineage>
</organism>
<keyword evidence="3" id="KW-1185">Reference proteome</keyword>
<gene>
    <name evidence="4" type="primary">LOC109485595</name>
</gene>
<feature type="compositionally biased region" description="Basic and acidic residues" evidence="1">
    <location>
        <begin position="163"/>
        <end position="173"/>
    </location>
</feature>
<evidence type="ECO:0000256" key="2">
    <source>
        <dbReference type="SAM" id="Phobius"/>
    </source>
</evidence>
<evidence type="ECO:0000313" key="4">
    <source>
        <dbReference type="RefSeq" id="XP_019644835.1"/>
    </source>
</evidence>
<dbReference type="GeneID" id="109485595"/>
<feature type="compositionally biased region" description="Low complexity" evidence="1">
    <location>
        <begin position="197"/>
        <end position="207"/>
    </location>
</feature>
<accession>A0A6P4ZUI6</accession>
<sequence length="219" mass="24637">MPGYYYHIKIPQTTRQGGSPRSGRDKDGKGKDKKDPKATAEKERRRDTVRERSARAPPAENKSWWFPYEKKVHLMVFTAVGVICIILGLGRGLKLEERALGAVLFSFGLFVLVMIGVWLLKVYIVARRERKRKEEEGREGKEGRSPNPVKAKRTYETLSAARLGKDRQARAEQSRALLMKSPSTITTSPESEDMPLPSEQTTPEAEAAPPPSYNEIVQA</sequence>
<evidence type="ECO:0000313" key="3">
    <source>
        <dbReference type="Proteomes" id="UP000515135"/>
    </source>
</evidence>
<feature type="region of interest" description="Disordered" evidence="1">
    <location>
        <begin position="131"/>
        <end position="219"/>
    </location>
</feature>
<feature type="transmembrane region" description="Helical" evidence="2">
    <location>
        <begin position="72"/>
        <end position="93"/>
    </location>
</feature>
<feature type="region of interest" description="Disordered" evidence="1">
    <location>
        <begin position="1"/>
        <end position="55"/>
    </location>
</feature>
<name>A0A6P4ZUI6_BRABE</name>
<protein>
    <submittedName>
        <fullName evidence="4">Uncharacterized protein LOC109485595</fullName>
    </submittedName>
</protein>
<proteinExistence type="predicted"/>
<feature type="compositionally biased region" description="Basic and acidic residues" evidence="1">
    <location>
        <begin position="22"/>
        <end position="54"/>
    </location>
</feature>
<keyword evidence="2" id="KW-0472">Membrane</keyword>
<dbReference type="RefSeq" id="XP_019644835.1">
    <property type="nucleotide sequence ID" value="XM_019789276.1"/>
</dbReference>